<evidence type="ECO:0000259" key="10">
    <source>
        <dbReference type="Pfam" id="PF00808"/>
    </source>
</evidence>
<keyword evidence="9" id="KW-1133">Transmembrane helix</keyword>
<comment type="subcellular location">
    <subcellularLocation>
        <location evidence="1">Nucleus</location>
    </subcellularLocation>
</comment>
<dbReference type="InterPro" id="IPR009072">
    <property type="entry name" value="Histone-fold"/>
</dbReference>
<dbReference type="GO" id="GO:0005634">
    <property type="term" value="C:nucleus"/>
    <property type="evidence" value="ECO:0007669"/>
    <property type="project" value="UniProtKB-SubCell"/>
</dbReference>
<keyword evidence="3" id="KW-0238">DNA-binding</keyword>
<dbReference type="GO" id="GO:0046982">
    <property type="term" value="F:protein heterodimerization activity"/>
    <property type="evidence" value="ECO:0007669"/>
    <property type="project" value="InterPro"/>
</dbReference>
<organism evidence="11 12">
    <name type="scientific">Kingdonia uniflora</name>
    <dbReference type="NCBI Taxonomy" id="39325"/>
    <lineage>
        <taxon>Eukaryota</taxon>
        <taxon>Viridiplantae</taxon>
        <taxon>Streptophyta</taxon>
        <taxon>Embryophyta</taxon>
        <taxon>Tracheophyta</taxon>
        <taxon>Spermatophyta</taxon>
        <taxon>Magnoliopsida</taxon>
        <taxon>Ranunculales</taxon>
        <taxon>Circaeasteraceae</taxon>
        <taxon>Kingdonia</taxon>
    </lineage>
</organism>
<dbReference type="EMBL" id="JACGCM010002027">
    <property type="protein sequence ID" value="KAF6145883.1"/>
    <property type="molecule type" value="Genomic_DNA"/>
</dbReference>
<feature type="transmembrane region" description="Helical" evidence="9">
    <location>
        <begin position="12"/>
        <end position="33"/>
    </location>
</feature>
<comment type="similarity">
    <text evidence="7">Belongs to the NFYC/HAP5 subunit family.</text>
</comment>
<keyword evidence="2" id="KW-0805">Transcription regulation</keyword>
<evidence type="ECO:0000313" key="11">
    <source>
        <dbReference type="EMBL" id="KAF6145883.1"/>
    </source>
</evidence>
<evidence type="ECO:0000256" key="3">
    <source>
        <dbReference type="ARBA" id="ARBA00023125"/>
    </source>
</evidence>
<evidence type="ECO:0000256" key="4">
    <source>
        <dbReference type="ARBA" id="ARBA00023163"/>
    </source>
</evidence>
<sequence length="347" mass="39561">MRYPRVDDIDLTLVGWQVASPVILMVSAIWFAWFDLDREKDTPYEVYLDLWQKGADRGSNFQEDRLRSSFMGFGSVVSVGIFAALNLLEHLLEGSRVVEDQVLFGTAVIWQSVRIREYDIREDEVFNFVRFIEKPLGEGFEGFIAGFLKIEEGIDPDLSIFVEGKLGGQPKSKGLEHLGIRGYGIEDRRCPVFSDTVVAVGSDTVVIERRAPPFCLMEEDSFKSRIQNLQKQNLEAFWEQQMLEISQLSADFKYDPELPVARIKKIMKANEEMTSADAPITLAKACEFFIQELTIRSWLHTKENSRGTLQSDDVENAISHEEALDFLVDVVPLIFSDLVNIFLLCCH</sequence>
<dbReference type="Gene3D" id="1.10.20.10">
    <property type="entry name" value="Histone, subunit A"/>
    <property type="match status" value="1"/>
</dbReference>
<gene>
    <name evidence="11" type="ORF">GIB67_028878</name>
</gene>
<dbReference type="GO" id="GO:0000976">
    <property type="term" value="F:transcription cis-regulatory region binding"/>
    <property type="evidence" value="ECO:0007669"/>
    <property type="project" value="TreeGrafter"/>
</dbReference>
<dbReference type="Proteomes" id="UP000541444">
    <property type="component" value="Unassembled WGS sequence"/>
</dbReference>
<dbReference type="InterPro" id="IPR003958">
    <property type="entry name" value="CBFA_NFYB_domain"/>
</dbReference>
<comment type="subunit">
    <text evidence="6">Heterotrimeric transcription factor composed of three components, NF-YA, NF-YB and NF-YC. NF-YB and NF-YC must interact and dimerize for NF-YA association and DNA binding.</text>
</comment>
<evidence type="ECO:0000256" key="7">
    <source>
        <dbReference type="ARBA" id="ARBA00038129"/>
    </source>
</evidence>
<evidence type="ECO:0000256" key="2">
    <source>
        <dbReference type="ARBA" id="ARBA00023015"/>
    </source>
</evidence>
<dbReference type="FunFam" id="1.10.20.10:FF:000062">
    <property type="entry name" value="Nuclear transcription factor Y subunit C"/>
    <property type="match status" value="1"/>
</dbReference>
<dbReference type="InterPro" id="IPR050568">
    <property type="entry name" value="Transcr_DNA_Rep_Reg"/>
</dbReference>
<dbReference type="CDD" id="cd22908">
    <property type="entry name" value="HFD_NFYC-like"/>
    <property type="match status" value="1"/>
</dbReference>
<comment type="caution">
    <text evidence="11">The sequence shown here is derived from an EMBL/GenBank/DDBJ whole genome shotgun (WGS) entry which is preliminary data.</text>
</comment>
<keyword evidence="9" id="KW-0812">Transmembrane</keyword>
<keyword evidence="9" id="KW-0472">Membrane</keyword>
<dbReference type="OrthoDB" id="1272441at2759"/>
<evidence type="ECO:0000256" key="1">
    <source>
        <dbReference type="ARBA" id="ARBA00004123"/>
    </source>
</evidence>
<reference evidence="11 12" key="1">
    <citation type="journal article" date="2020" name="IScience">
        <title>Genome Sequencing of the Endangered Kingdonia uniflora (Circaeasteraceae, Ranunculales) Reveals Potential Mechanisms of Evolutionary Specialization.</title>
        <authorList>
            <person name="Sun Y."/>
            <person name="Deng T."/>
            <person name="Zhang A."/>
            <person name="Moore M.J."/>
            <person name="Landis J.B."/>
            <person name="Lin N."/>
            <person name="Zhang H."/>
            <person name="Zhang X."/>
            <person name="Huang J."/>
            <person name="Zhang X."/>
            <person name="Sun H."/>
            <person name="Wang H."/>
        </authorList>
    </citation>
    <scope>NUCLEOTIDE SEQUENCE [LARGE SCALE GENOMIC DNA]</scope>
    <source>
        <strain evidence="11">TB1705</strain>
        <tissue evidence="11">Leaf</tissue>
    </source>
</reference>
<comment type="function">
    <text evidence="8">Stimulates the transcription of various genes by recognizing and binding to a CCAAT motif in promoters.</text>
</comment>
<evidence type="ECO:0000313" key="12">
    <source>
        <dbReference type="Proteomes" id="UP000541444"/>
    </source>
</evidence>
<keyword evidence="4" id="KW-0804">Transcription</keyword>
<evidence type="ECO:0000256" key="6">
    <source>
        <dbReference type="ARBA" id="ARBA00025911"/>
    </source>
</evidence>
<dbReference type="AlphaFoldDB" id="A0A7J7LT99"/>
<dbReference type="SUPFAM" id="SSF47113">
    <property type="entry name" value="Histone-fold"/>
    <property type="match status" value="1"/>
</dbReference>
<evidence type="ECO:0000256" key="5">
    <source>
        <dbReference type="ARBA" id="ARBA00023242"/>
    </source>
</evidence>
<dbReference type="PANTHER" id="PTHR10252">
    <property type="entry name" value="HISTONE-LIKE TRANSCRIPTION FACTOR CCAAT-RELATED"/>
    <property type="match status" value="1"/>
</dbReference>
<proteinExistence type="inferred from homology"/>
<dbReference type="GO" id="GO:0006355">
    <property type="term" value="P:regulation of DNA-templated transcription"/>
    <property type="evidence" value="ECO:0007669"/>
    <property type="project" value="TreeGrafter"/>
</dbReference>
<accession>A0A7J7LT99</accession>
<keyword evidence="12" id="KW-1185">Reference proteome</keyword>
<protein>
    <recommendedName>
        <fullName evidence="10">Transcription factor CBF/NF-Y/archaeal histone domain-containing protein</fullName>
    </recommendedName>
</protein>
<name>A0A7J7LT99_9MAGN</name>
<evidence type="ECO:0000256" key="9">
    <source>
        <dbReference type="SAM" id="Phobius"/>
    </source>
</evidence>
<dbReference type="Pfam" id="PF00808">
    <property type="entry name" value="CBFD_NFYB_HMF"/>
    <property type="match status" value="1"/>
</dbReference>
<dbReference type="PANTHER" id="PTHR10252:SF124">
    <property type="entry name" value="NUCLEAR TRANSCRIPTION FACTOR Y SUBUNIT C-10"/>
    <property type="match status" value="1"/>
</dbReference>
<feature type="domain" description="Transcription factor CBF/NF-Y/archaeal histone" evidence="10">
    <location>
        <begin position="257"/>
        <end position="318"/>
    </location>
</feature>
<evidence type="ECO:0000256" key="8">
    <source>
        <dbReference type="ARBA" id="ARBA00059992"/>
    </source>
</evidence>
<keyword evidence="5" id="KW-0539">Nucleus</keyword>